<reference evidence="1 2" key="1">
    <citation type="submission" date="2024-01" db="EMBL/GenBank/DDBJ databases">
        <title>The genomes of 5 underutilized Papilionoideae crops provide insights into root nodulation and disease resistanc.</title>
        <authorList>
            <person name="Jiang F."/>
        </authorList>
    </citation>
    <scope>NUCLEOTIDE SEQUENCE [LARGE SCALE GENOMIC DNA]</scope>
    <source>
        <strain evidence="1">JINMINGXINNONG_FW02</strain>
        <tissue evidence="1">Leaves</tissue>
    </source>
</reference>
<sequence>MSPSRWSSIKPYISKEQHVIALSKSPLQVQPQNHMDSSKALIDVAQNLDSVVTAHNFFVAIQISHFPKIPRVVFVPQDSLNIIVGELSTANKATIVTSGTKVTSSSANIDMCAQSFFIFSRFGEGYA</sequence>
<dbReference type="EMBL" id="JAYMYR010000007">
    <property type="protein sequence ID" value="KAK7353973.1"/>
    <property type="molecule type" value="Genomic_DNA"/>
</dbReference>
<dbReference type="Proteomes" id="UP001374584">
    <property type="component" value="Unassembled WGS sequence"/>
</dbReference>
<dbReference type="AlphaFoldDB" id="A0AAN9R4S2"/>
<comment type="caution">
    <text evidence="1">The sequence shown here is derived from an EMBL/GenBank/DDBJ whole genome shotgun (WGS) entry which is preliminary data.</text>
</comment>
<accession>A0AAN9R4S2</accession>
<name>A0AAN9R4S2_PHACN</name>
<organism evidence="1 2">
    <name type="scientific">Phaseolus coccineus</name>
    <name type="common">Scarlet runner bean</name>
    <name type="synonym">Phaseolus multiflorus</name>
    <dbReference type="NCBI Taxonomy" id="3886"/>
    <lineage>
        <taxon>Eukaryota</taxon>
        <taxon>Viridiplantae</taxon>
        <taxon>Streptophyta</taxon>
        <taxon>Embryophyta</taxon>
        <taxon>Tracheophyta</taxon>
        <taxon>Spermatophyta</taxon>
        <taxon>Magnoliopsida</taxon>
        <taxon>eudicotyledons</taxon>
        <taxon>Gunneridae</taxon>
        <taxon>Pentapetalae</taxon>
        <taxon>rosids</taxon>
        <taxon>fabids</taxon>
        <taxon>Fabales</taxon>
        <taxon>Fabaceae</taxon>
        <taxon>Papilionoideae</taxon>
        <taxon>50 kb inversion clade</taxon>
        <taxon>NPAAA clade</taxon>
        <taxon>indigoferoid/millettioid clade</taxon>
        <taxon>Phaseoleae</taxon>
        <taxon>Phaseolus</taxon>
    </lineage>
</organism>
<evidence type="ECO:0000313" key="2">
    <source>
        <dbReference type="Proteomes" id="UP001374584"/>
    </source>
</evidence>
<proteinExistence type="predicted"/>
<keyword evidence="2" id="KW-1185">Reference proteome</keyword>
<protein>
    <submittedName>
        <fullName evidence="1">Uncharacterized protein</fullName>
    </submittedName>
</protein>
<evidence type="ECO:0000313" key="1">
    <source>
        <dbReference type="EMBL" id="KAK7353973.1"/>
    </source>
</evidence>
<gene>
    <name evidence="1" type="ORF">VNO80_19429</name>
</gene>